<dbReference type="RefSeq" id="WP_184525789.1">
    <property type="nucleotide sequence ID" value="NZ_JACHGK010000006.1"/>
</dbReference>
<dbReference type="AlphaFoldDB" id="A0A7X0HRR2"/>
<protein>
    <submittedName>
        <fullName evidence="3">Peptidoglycan/xylan/chitin deacetylase (PgdA/CDA1 family)</fullName>
    </submittedName>
</protein>
<proteinExistence type="predicted"/>
<dbReference type="InterPro" id="IPR002509">
    <property type="entry name" value="NODB_dom"/>
</dbReference>
<evidence type="ECO:0000259" key="2">
    <source>
        <dbReference type="PROSITE" id="PS51677"/>
    </source>
</evidence>
<dbReference type="InterPro" id="IPR011330">
    <property type="entry name" value="Glyco_hydro/deAcase_b/a-brl"/>
</dbReference>
<organism evidence="3 4">
    <name type="scientific">Bacillus benzoevorans</name>
    <dbReference type="NCBI Taxonomy" id="1456"/>
    <lineage>
        <taxon>Bacteria</taxon>
        <taxon>Bacillati</taxon>
        <taxon>Bacillota</taxon>
        <taxon>Bacilli</taxon>
        <taxon>Bacillales</taxon>
        <taxon>Bacillaceae</taxon>
        <taxon>Bacillus</taxon>
    </lineage>
</organism>
<keyword evidence="1" id="KW-1133">Transmembrane helix</keyword>
<dbReference type="Gene3D" id="3.20.20.370">
    <property type="entry name" value="Glycoside hydrolase/deacetylase"/>
    <property type="match status" value="1"/>
</dbReference>
<dbReference type="EMBL" id="JACHGK010000006">
    <property type="protein sequence ID" value="MBB6445614.1"/>
    <property type="molecule type" value="Genomic_DNA"/>
</dbReference>
<sequence length="232" mass="26357">MGYITAMIIFFILFYTVIPYFLSRGLGLKVFKRGDDPAKIAFTFDDGPDPTYTPILLDLLKKNEVKATFFVVGSKAEKHPELIQRMHQEGHLIGIHNYVHHSNWFMSPWKVRKGLEDTAAIIEMNTGERPVYYRPPWGMLNLFDFVKSGPYKMILWSIMAEDWRTSGGSEKIKQRLASIKGGDIILLHDCGDTPGAELDAPRNTINALKDVLKTVKTKGFIPVRVDELQKGL</sequence>
<dbReference type="InterPro" id="IPR050248">
    <property type="entry name" value="Polysacc_deacetylase_ArnD"/>
</dbReference>
<feature type="transmembrane region" description="Helical" evidence="1">
    <location>
        <begin position="6"/>
        <end position="23"/>
    </location>
</feature>
<dbReference type="Pfam" id="PF01522">
    <property type="entry name" value="Polysacc_deac_1"/>
    <property type="match status" value="1"/>
</dbReference>
<dbReference type="GO" id="GO:0005975">
    <property type="term" value="P:carbohydrate metabolic process"/>
    <property type="evidence" value="ECO:0007669"/>
    <property type="project" value="InterPro"/>
</dbReference>
<feature type="domain" description="NodB homology" evidence="2">
    <location>
        <begin position="38"/>
        <end position="223"/>
    </location>
</feature>
<name>A0A7X0HRR2_9BACI</name>
<evidence type="ECO:0000313" key="3">
    <source>
        <dbReference type="EMBL" id="MBB6445614.1"/>
    </source>
</evidence>
<accession>A0A7X0HRR2</accession>
<comment type="caution">
    <text evidence="3">The sequence shown here is derived from an EMBL/GenBank/DDBJ whole genome shotgun (WGS) entry which is preliminary data.</text>
</comment>
<reference evidence="3 4" key="1">
    <citation type="submission" date="2020-08" db="EMBL/GenBank/DDBJ databases">
        <title>Genomic Encyclopedia of Type Strains, Phase IV (KMG-IV): sequencing the most valuable type-strain genomes for metagenomic binning, comparative biology and taxonomic classification.</title>
        <authorList>
            <person name="Goeker M."/>
        </authorList>
    </citation>
    <scope>NUCLEOTIDE SEQUENCE [LARGE SCALE GENOMIC DNA]</scope>
    <source>
        <strain evidence="3 4">DSM 5391</strain>
    </source>
</reference>
<keyword evidence="4" id="KW-1185">Reference proteome</keyword>
<dbReference type="PANTHER" id="PTHR10587">
    <property type="entry name" value="GLYCOSYL TRANSFERASE-RELATED"/>
    <property type="match status" value="1"/>
</dbReference>
<dbReference type="GO" id="GO:0016810">
    <property type="term" value="F:hydrolase activity, acting on carbon-nitrogen (but not peptide) bonds"/>
    <property type="evidence" value="ECO:0007669"/>
    <property type="project" value="InterPro"/>
</dbReference>
<keyword evidence="1" id="KW-0472">Membrane</keyword>
<dbReference type="SUPFAM" id="SSF88713">
    <property type="entry name" value="Glycoside hydrolase/deacetylase"/>
    <property type="match status" value="1"/>
</dbReference>
<evidence type="ECO:0000256" key="1">
    <source>
        <dbReference type="SAM" id="Phobius"/>
    </source>
</evidence>
<dbReference type="PROSITE" id="PS51677">
    <property type="entry name" value="NODB"/>
    <property type="match status" value="1"/>
</dbReference>
<keyword evidence="1" id="KW-0812">Transmembrane</keyword>
<dbReference type="Proteomes" id="UP000531594">
    <property type="component" value="Unassembled WGS sequence"/>
</dbReference>
<evidence type="ECO:0000313" key="4">
    <source>
        <dbReference type="Proteomes" id="UP000531594"/>
    </source>
</evidence>
<gene>
    <name evidence="3" type="ORF">HNR53_002233</name>
</gene>
<dbReference type="CDD" id="cd10959">
    <property type="entry name" value="CE4_NodB_like_3"/>
    <property type="match status" value="1"/>
</dbReference>